<sequence length="230" mass="26205">MKEDEEAEAEGQRSRIMILMLYVITVSVKGTLRLYVFNWLVILLILRGEEERIRLTNNQIRGTIRLRGGNFHTERGGNFHTAHNVVGNIVKYQDQTSNFSGNIDYSKGMEVIHEQYNQIMHILGKSWLLVHMVKILAVLFRVPLQPTQQSIFPFSLPPSTAWKLFPTTVDPTDDDLCHVDDIVSLPTVPIITSPTSIPPIQRRSQRTSNAPLWMKDYVAVVQNIPSTSKP</sequence>
<evidence type="ECO:0000256" key="1">
    <source>
        <dbReference type="SAM" id="Phobius"/>
    </source>
</evidence>
<organism evidence="2 3">
    <name type="scientific">Solanum commersonii</name>
    <name type="common">Commerson's wild potato</name>
    <name type="synonym">Commerson's nightshade</name>
    <dbReference type="NCBI Taxonomy" id="4109"/>
    <lineage>
        <taxon>Eukaryota</taxon>
        <taxon>Viridiplantae</taxon>
        <taxon>Streptophyta</taxon>
        <taxon>Embryophyta</taxon>
        <taxon>Tracheophyta</taxon>
        <taxon>Spermatophyta</taxon>
        <taxon>Magnoliopsida</taxon>
        <taxon>eudicotyledons</taxon>
        <taxon>Gunneridae</taxon>
        <taxon>Pentapetalae</taxon>
        <taxon>asterids</taxon>
        <taxon>lamiids</taxon>
        <taxon>Solanales</taxon>
        <taxon>Solanaceae</taxon>
        <taxon>Solanoideae</taxon>
        <taxon>Solaneae</taxon>
        <taxon>Solanum</taxon>
    </lineage>
</organism>
<keyword evidence="3" id="KW-1185">Reference proteome</keyword>
<evidence type="ECO:0000313" key="2">
    <source>
        <dbReference type="EMBL" id="KAG5621233.1"/>
    </source>
</evidence>
<reference evidence="2 3" key="1">
    <citation type="submission" date="2020-09" db="EMBL/GenBank/DDBJ databases">
        <title>De no assembly of potato wild relative species, Solanum commersonii.</title>
        <authorList>
            <person name="Cho K."/>
        </authorList>
    </citation>
    <scope>NUCLEOTIDE SEQUENCE [LARGE SCALE GENOMIC DNA]</scope>
    <source>
        <strain evidence="2">LZ3.2</strain>
        <tissue evidence="2">Leaf</tissue>
    </source>
</reference>
<feature type="transmembrane region" description="Helical" evidence="1">
    <location>
        <begin position="20"/>
        <end position="46"/>
    </location>
</feature>
<keyword evidence="1" id="KW-0812">Transmembrane</keyword>
<gene>
    <name evidence="2" type="ORF">H5410_006451</name>
</gene>
<comment type="caution">
    <text evidence="2">The sequence shown here is derived from an EMBL/GenBank/DDBJ whole genome shotgun (WGS) entry which is preliminary data.</text>
</comment>
<accession>A0A9J6A9R6</accession>
<dbReference type="Proteomes" id="UP000824120">
    <property type="component" value="Chromosome 2"/>
</dbReference>
<dbReference type="AlphaFoldDB" id="A0A9J6A9R6"/>
<protein>
    <submittedName>
        <fullName evidence="2">Uncharacterized protein</fullName>
    </submittedName>
</protein>
<keyword evidence="1" id="KW-1133">Transmembrane helix</keyword>
<keyword evidence="1" id="KW-0472">Membrane</keyword>
<dbReference type="EMBL" id="JACXVP010000002">
    <property type="protein sequence ID" value="KAG5621233.1"/>
    <property type="molecule type" value="Genomic_DNA"/>
</dbReference>
<name>A0A9J6A9R6_SOLCO</name>
<proteinExistence type="predicted"/>
<evidence type="ECO:0000313" key="3">
    <source>
        <dbReference type="Proteomes" id="UP000824120"/>
    </source>
</evidence>